<dbReference type="WBParaSite" id="SVE_1898600.1">
    <property type="protein sequence ID" value="SVE_1898600.1"/>
    <property type="gene ID" value="SVE_1898600"/>
</dbReference>
<dbReference type="GO" id="GO:0000149">
    <property type="term" value="F:SNARE binding"/>
    <property type="evidence" value="ECO:0007669"/>
    <property type="project" value="TreeGrafter"/>
</dbReference>
<organism evidence="5 6">
    <name type="scientific">Strongyloides venezuelensis</name>
    <name type="common">Threadworm</name>
    <dbReference type="NCBI Taxonomy" id="75913"/>
    <lineage>
        <taxon>Eukaryota</taxon>
        <taxon>Metazoa</taxon>
        <taxon>Ecdysozoa</taxon>
        <taxon>Nematoda</taxon>
        <taxon>Chromadorea</taxon>
        <taxon>Rhabditida</taxon>
        <taxon>Tylenchina</taxon>
        <taxon>Panagrolaimomorpha</taxon>
        <taxon>Strongyloidoidea</taxon>
        <taxon>Strongyloididae</taxon>
        <taxon>Strongyloides</taxon>
    </lineage>
</organism>
<protein>
    <submittedName>
        <fullName evidence="6">Syntaxin-17 (inferred by orthology to a human protein)</fullName>
    </submittedName>
</protein>
<dbReference type="GO" id="GO:0048278">
    <property type="term" value="P:vesicle docking"/>
    <property type="evidence" value="ECO:0007669"/>
    <property type="project" value="TreeGrafter"/>
</dbReference>
<dbReference type="GO" id="GO:0006886">
    <property type="term" value="P:intracellular protein transport"/>
    <property type="evidence" value="ECO:0007669"/>
    <property type="project" value="TreeGrafter"/>
</dbReference>
<keyword evidence="3" id="KW-1133">Transmembrane helix</keyword>
<evidence type="ECO:0000259" key="4">
    <source>
        <dbReference type="PROSITE" id="PS50192"/>
    </source>
</evidence>
<dbReference type="SUPFAM" id="SSF47661">
    <property type="entry name" value="t-snare proteins"/>
    <property type="match status" value="1"/>
</dbReference>
<dbReference type="InterPro" id="IPR000727">
    <property type="entry name" value="T_SNARE_dom"/>
</dbReference>
<dbReference type="GO" id="GO:0012505">
    <property type="term" value="C:endomembrane system"/>
    <property type="evidence" value="ECO:0007669"/>
    <property type="project" value="TreeGrafter"/>
</dbReference>
<dbReference type="PROSITE" id="PS50192">
    <property type="entry name" value="T_SNARE"/>
    <property type="match status" value="1"/>
</dbReference>
<keyword evidence="3" id="KW-0472">Membrane</keyword>
<dbReference type="GO" id="GO:0006906">
    <property type="term" value="P:vesicle fusion"/>
    <property type="evidence" value="ECO:0007669"/>
    <property type="project" value="TreeGrafter"/>
</dbReference>
<feature type="coiled-coil region" evidence="2">
    <location>
        <begin position="152"/>
        <end position="183"/>
    </location>
</feature>
<evidence type="ECO:0000313" key="6">
    <source>
        <dbReference type="WBParaSite" id="SVE_1898600.1"/>
    </source>
</evidence>
<comment type="similarity">
    <text evidence="1">Belongs to the syntaxin family.</text>
</comment>
<feature type="domain" description="T-SNARE coiled-coil homology" evidence="4">
    <location>
        <begin position="153"/>
        <end position="215"/>
    </location>
</feature>
<dbReference type="PANTHER" id="PTHR19957">
    <property type="entry name" value="SYNTAXIN"/>
    <property type="match status" value="1"/>
</dbReference>
<dbReference type="AlphaFoldDB" id="A0A0K0G2N7"/>
<reference evidence="5" key="1">
    <citation type="submission" date="2014-07" db="EMBL/GenBank/DDBJ databases">
        <authorList>
            <person name="Martin A.A"/>
            <person name="De Silva N."/>
        </authorList>
    </citation>
    <scope>NUCLEOTIDE SEQUENCE</scope>
</reference>
<sequence>MSTIIFLFYYNIYFIIKLSHVNMNEIIENFEGKTNEAFGKLGILKEEIEKGNSKNIGEKVKEYNNWLDYIISEYNVLQLHRNNLNYKEKLEFDRKIQNIKNKINFFKLATGSSFIEEENIHSYNPFVEGGDNMDDRGCQMYKEARLKEFMLIAQEKKEIAEAHKQLESDVRDLNDIMEDLHKIVHSQNEMVDSIEHNIEQSVAQVEKGHENIRKAVKAKNKKVPIIAAAVGGIACGGPAGVAVGTGTGIVAAITGAVAGLLGSKWVTQKVTKDD</sequence>
<dbReference type="InterPro" id="IPR010989">
    <property type="entry name" value="SNARE"/>
</dbReference>
<keyword evidence="3" id="KW-0812">Transmembrane</keyword>
<dbReference type="InterPro" id="IPR045242">
    <property type="entry name" value="Syntaxin"/>
</dbReference>
<dbReference type="STRING" id="75913.A0A0K0G2N7"/>
<keyword evidence="5" id="KW-1185">Reference proteome</keyword>
<name>A0A0K0G2N7_STRVS</name>
<dbReference type="SMART" id="SM00397">
    <property type="entry name" value="t_SNARE"/>
    <property type="match status" value="1"/>
</dbReference>
<evidence type="ECO:0000256" key="3">
    <source>
        <dbReference type="SAM" id="Phobius"/>
    </source>
</evidence>
<dbReference type="GO" id="GO:0005484">
    <property type="term" value="F:SNAP receptor activity"/>
    <property type="evidence" value="ECO:0007669"/>
    <property type="project" value="TreeGrafter"/>
</dbReference>
<dbReference type="Proteomes" id="UP000035680">
    <property type="component" value="Unassembled WGS sequence"/>
</dbReference>
<dbReference type="SUPFAM" id="SSF58038">
    <property type="entry name" value="SNARE fusion complex"/>
    <property type="match status" value="1"/>
</dbReference>
<keyword evidence="2" id="KW-0175">Coiled coil</keyword>
<evidence type="ECO:0000313" key="5">
    <source>
        <dbReference type="Proteomes" id="UP000035680"/>
    </source>
</evidence>
<reference evidence="6" key="2">
    <citation type="submission" date="2015-08" db="UniProtKB">
        <authorList>
            <consortium name="WormBaseParasite"/>
        </authorList>
    </citation>
    <scope>IDENTIFICATION</scope>
</reference>
<evidence type="ECO:0000256" key="1">
    <source>
        <dbReference type="ARBA" id="ARBA00009063"/>
    </source>
</evidence>
<proteinExistence type="inferred from homology"/>
<feature type="transmembrane region" description="Helical" evidence="3">
    <location>
        <begin position="249"/>
        <end position="267"/>
    </location>
</feature>
<dbReference type="Gene3D" id="1.20.5.110">
    <property type="match status" value="1"/>
</dbReference>
<evidence type="ECO:0000256" key="2">
    <source>
        <dbReference type="SAM" id="Coils"/>
    </source>
</evidence>
<dbReference type="GO" id="GO:0031201">
    <property type="term" value="C:SNARE complex"/>
    <property type="evidence" value="ECO:0007669"/>
    <property type="project" value="TreeGrafter"/>
</dbReference>
<accession>A0A0K0G2N7</accession>